<evidence type="ECO:0000256" key="12">
    <source>
        <dbReference type="PROSITE-ProRule" id="PRU00706"/>
    </source>
</evidence>
<comment type="caution">
    <text evidence="15">The sequence shown here is derived from an EMBL/GenBank/DDBJ whole genome shotgun (WGS) entry which is preliminary data.</text>
</comment>
<dbReference type="GO" id="GO:0005524">
    <property type="term" value="F:ATP binding"/>
    <property type="evidence" value="ECO:0007669"/>
    <property type="project" value="UniProtKB-KW"/>
</dbReference>
<dbReference type="eggNOG" id="COG0105">
    <property type="taxonomic scope" value="Bacteria"/>
</dbReference>
<dbReference type="PRINTS" id="PR01243">
    <property type="entry name" value="NUCDPKINASE"/>
</dbReference>
<evidence type="ECO:0000256" key="2">
    <source>
        <dbReference type="ARBA" id="ARBA00008142"/>
    </source>
</evidence>
<dbReference type="SUPFAM" id="SSF54919">
    <property type="entry name" value="Nucleoside diphosphate kinase, NDK"/>
    <property type="match status" value="1"/>
</dbReference>
<comment type="caution">
    <text evidence="12">Lacks conserved residue(s) required for the propagation of feature annotation.</text>
</comment>
<dbReference type="FunFam" id="3.30.70.141:FF:000003">
    <property type="entry name" value="Nucleoside diphosphate kinase"/>
    <property type="match status" value="1"/>
</dbReference>
<evidence type="ECO:0000256" key="5">
    <source>
        <dbReference type="ARBA" id="ARBA00022679"/>
    </source>
</evidence>
<dbReference type="EC" id="2.7.4.6" evidence="3"/>
<dbReference type="GO" id="GO:0006228">
    <property type="term" value="P:UTP biosynthetic process"/>
    <property type="evidence" value="ECO:0007669"/>
    <property type="project" value="InterPro"/>
</dbReference>
<dbReference type="GO" id="GO:0006241">
    <property type="term" value="P:CTP biosynthetic process"/>
    <property type="evidence" value="ECO:0007669"/>
    <property type="project" value="InterPro"/>
</dbReference>
<keyword evidence="8 15" id="KW-0418">Kinase</keyword>
<dbReference type="InterPro" id="IPR036850">
    <property type="entry name" value="NDK-like_dom_sf"/>
</dbReference>
<keyword evidence="5" id="KW-0808">Transferase</keyword>
<dbReference type="NCBIfam" id="NF001908">
    <property type="entry name" value="PRK00668.1"/>
    <property type="match status" value="1"/>
</dbReference>
<evidence type="ECO:0000313" key="15">
    <source>
        <dbReference type="EMBL" id="KRM30826.1"/>
    </source>
</evidence>
<evidence type="ECO:0000256" key="1">
    <source>
        <dbReference type="ARBA" id="ARBA00001946"/>
    </source>
</evidence>
<dbReference type="SMART" id="SM00562">
    <property type="entry name" value="NDK"/>
    <property type="match status" value="1"/>
</dbReference>
<gene>
    <name evidence="15" type="ORF">FC83_GL001384</name>
</gene>
<dbReference type="Proteomes" id="UP000051236">
    <property type="component" value="Unassembled WGS sequence"/>
</dbReference>
<feature type="domain" description="Nucleoside diphosphate kinase-like" evidence="14">
    <location>
        <begin position="7"/>
        <end position="148"/>
    </location>
</feature>
<reference evidence="15 16" key="1">
    <citation type="journal article" date="2015" name="Genome Announc.">
        <title>Expanding the biotechnology potential of lactobacilli through comparative genomics of 213 strains and associated genera.</title>
        <authorList>
            <person name="Sun Z."/>
            <person name="Harris H.M."/>
            <person name="McCann A."/>
            <person name="Guo C."/>
            <person name="Argimon S."/>
            <person name="Zhang W."/>
            <person name="Yang X."/>
            <person name="Jeffery I.B."/>
            <person name="Cooney J.C."/>
            <person name="Kagawa T.F."/>
            <person name="Liu W."/>
            <person name="Song Y."/>
            <person name="Salvetti E."/>
            <person name="Wrobel A."/>
            <person name="Rasinkangas P."/>
            <person name="Parkhill J."/>
            <person name="Rea M.C."/>
            <person name="O'Sullivan O."/>
            <person name="Ritari J."/>
            <person name="Douillard F.P."/>
            <person name="Paul Ross R."/>
            <person name="Yang R."/>
            <person name="Briner A.E."/>
            <person name="Felis G.E."/>
            <person name="de Vos W.M."/>
            <person name="Barrangou R."/>
            <person name="Klaenhammer T.R."/>
            <person name="Caufield P.W."/>
            <person name="Cui Y."/>
            <person name="Zhang H."/>
            <person name="O'Toole P.W."/>
        </authorList>
    </citation>
    <scope>NUCLEOTIDE SEQUENCE [LARGE SCALE GENOMIC DNA]</scope>
    <source>
        <strain evidence="15 16">DSM 18527</strain>
    </source>
</reference>
<dbReference type="GO" id="GO:0006183">
    <property type="term" value="P:GTP biosynthetic process"/>
    <property type="evidence" value="ECO:0007669"/>
    <property type="project" value="InterPro"/>
</dbReference>
<keyword evidence="6" id="KW-0479">Metal-binding</keyword>
<sequence>MVLKVGKQRTLILIKPDGVAHQHIGEIINRIERKGYTIDALKVTQATDEQLRLHYPDKVDKSFFPDIVSYMKEGPIVAMIASGTNVIVAFHSMAGITNPTQAAPGTIRGDFGREWPDGKIRNVVHSSDSVACAEREIKIWFPELDQDQQ</sequence>
<keyword evidence="16" id="KW-1185">Reference proteome</keyword>
<evidence type="ECO:0000259" key="14">
    <source>
        <dbReference type="SMART" id="SM00562"/>
    </source>
</evidence>
<evidence type="ECO:0000256" key="6">
    <source>
        <dbReference type="ARBA" id="ARBA00022723"/>
    </source>
</evidence>
<dbReference type="PROSITE" id="PS51374">
    <property type="entry name" value="NDPK_LIKE"/>
    <property type="match status" value="1"/>
</dbReference>
<evidence type="ECO:0000256" key="7">
    <source>
        <dbReference type="ARBA" id="ARBA00022741"/>
    </source>
</evidence>
<evidence type="ECO:0000256" key="11">
    <source>
        <dbReference type="ARBA" id="ARBA00023080"/>
    </source>
</evidence>
<keyword evidence="10" id="KW-0460">Magnesium</keyword>
<accession>A0A0R1XKS3</accession>
<comment type="cofactor">
    <cofactor evidence="1">
        <name>Mg(2+)</name>
        <dbReference type="ChEBI" id="CHEBI:18420"/>
    </cofactor>
</comment>
<organism evidence="15 16">
    <name type="scientific">Agrilactobacillus composti DSM 18527 = JCM 14202</name>
    <dbReference type="NCBI Taxonomy" id="1423734"/>
    <lineage>
        <taxon>Bacteria</taxon>
        <taxon>Bacillati</taxon>
        <taxon>Bacillota</taxon>
        <taxon>Bacilli</taxon>
        <taxon>Lactobacillales</taxon>
        <taxon>Lactobacillaceae</taxon>
        <taxon>Agrilactobacillus</taxon>
    </lineage>
</organism>
<keyword evidence="11" id="KW-0546">Nucleotide metabolism</keyword>
<evidence type="ECO:0000256" key="8">
    <source>
        <dbReference type="ARBA" id="ARBA00022777"/>
    </source>
</evidence>
<dbReference type="Pfam" id="PF00334">
    <property type="entry name" value="NDK"/>
    <property type="match status" value="1"/>
</dbReference>
<dbReference type="GO" id="GO:0046872">
    <property type="term" value="F:metal ion binding"/>
    <property type="evidence" value="ECO:0007669"/>
    <property type="project" value="UniProtKB-KW"/>
</dbReference>
<dbReference type="InterPro" id="IPR034907">
    <property type="entry name" value="NDK-like_dom"/>
</dbReference>
<evidence type="ECO:0000256" key="10">
    <source>
        <dbReference type="ARBA" id="ARBA00022842"/>
    </source>
</evidence>
<dbReference type="EMBL" id="AZGA01000087">
    <property type="protein sequence ID" value="KRM30826.1"/>
    <property type="molecule type" value="Genomic_DNA"/>
</dbReference>
<dbReference type="STRING" id="1423734.FC83_GL001384"/>
<dbReference type="CDD" id="cd04413">
    <property type="entry name" value="NDPk_I"/>
    <property type="match status" value="1"/>
</dbReference>
<dbReference type="PATRIC" id="fig|1423734.3.peg.1399"/>
<proteinExistence type="inferred from homology"/>
<keyword evidence="9" id="KW-0067">ATP-binding</keyword>
<dbReference type="InterPro" id="IPR001564">
    <property type="entry name" value="Nucleoside_diP_kinase"/>
</dbReference>
<dbReference type="Gene3D" id="3.30.70.141">
    <property type="entry name" value="Nucleoside diphosphate kinase-like domain"/>
    <property type="match status" value="1"/>
</dbReference>
<dbReference type="GO" id="GO:0004550">
    <property type="term" value="F:nucleoside diphosphate kinase activity"/>
    <property type="evidence" value="ECO:0007669"/>
    <property type="project" value="UniProtKB-EC"/>
</dbReference>
<dbReference type="PANTHER" id="PTHR11349">
    <property type="entry name" value="NUCLEOSIDE DIPHOSPHATE KINASE"/>
    <property type="match status" value="1"/>
</dbReference>
<name>A0A0R1XKS3_9LACO</name>
<evidence type="ECO:0000313" key="16">
    <source>
        <dbReference type="Proteomes" id="UP000051236"/>
    </source>
</evidence>
<comment type="similarity">
    <text evidence="2 12 13">Belongs to the NDK family.</text>
</comment>
<evidence type="ECO:0000256" key="9">
    <source>
        <dbReference type="ARBA" id="ARBA00022840"/>
    </source>
</evidence>
<evidence type="ECO:0000256" key="13">
    <source>
        <dbReference type="RuleBase" id="RU004011"/>
    </source>
</evidence>
<dbReference type="AlphaFoldDB" id="A0A0R1XKS3"/>
<evidence type="ECO:0000256" key="4">
    <source>
        <dbReference type="ARBA" id="ARBA00017632"/>
    </source>
</evidence>
<keyword evidence="7" id="KW-0547">Nucleotide-binding</keyword>
<protein>
    <recommendedName>
        <fullName evidence="4">Nucleoside diphosphate kinase</fullName>
        <ecNumber evidence="3">2.7.4.6</ecNumber>
    </recommendedName>
</protein>
<evidence type="ECO:0000256" key="3">
    <source>
        <dbReference type="ARBA" id="ARBA00012966"/>
    </source>
</evidence>